<evidence type="ECO:0000313" key="3">
    <source>
        <dbReference type="EMBL" id="GJT96440.1"/>
    </source>
</evidence>
<dbReference type="Proteomes" id="UP001151760">
    <property type="component" value="Unassembled WGS sequence"/>
</dbReference>
<feature type="compositionally biased region" description="Acidic residues" evidence="2">
    <location>
        <begin position="98"/>
        <end position="107"/>
    </location>
</feature>
<reference evidence="3" key="2">
    <citation type="submission" date="2022-01" db="EMBL/GenBank/DDBJ databases">
        <authorList>
            <person name="Yamashiro T."/>
            <person name="Shiraishi A."/>
            <person name="Satake H."/>
            <person name="Nakayama K."/>
        </authorList>
    </citation>
    <scope>NUCLEOTIDE SEQUENCE</scope>
</reference>
<reference evidence="3" key="1">
    <citation type="journal article" date="2022" name="Int. J. Mol. Sci.">
        <title>Draft Genome of Tanacetum Coccineum: Genomic Comparison of Closely Related Tanacetum-Family Plants.</title>
        <authorList>
            <person name="Yamashiro T."/>
            <person name="Shiraishi A."/>
            <person name="Nakayama K."/>
            <person name="Satake H."/>
        </authorList>
    </citation>
    <scope>NUCLEOTIDE SEQUENCE</scope>
</reference>
<name>A0ABQ5I8I4_9ASTR</name>
<keyword evidence="1" id="KW-0175">Coiled coil</keyword>
<proteinExistence type="predicted"/>
<accession>A0ABQ5I8I4</accession>
<protein>
    <submittedName>
        <fullName evidence="3">Uncharacterized protein</fullName>
    </submittedName>
</protein>
<feature type="compositionally biased region" description="Gly residues" evidence="2">
    <location>
        <begin position="476"/>
        <end position="493"/>
    </location>
</feature>
<keyword evidence="4" id="KW-1185">Reference proteome</keyword>
<feature type="region of interest" description="Disordered" evidence="2">
    <location>
        <begin position="31"/>
        <end position="132"/>
    </location>
</feature>
<feature type="region of interest" description="Disordered" evidence="2">
    <location>
        <begin position="454"/>
        <end position="499"/>
    </location>
</feature>
<feature type="compositionally biased region" description="Low complexity" evidence="2">
    <location>
        <begin position="62"/>
        <end position="72"/>
    </location>
</feature>
<sequence>MPPSGGVTDLVSDVKVIENLVMTILVISISSDSSEDSTNTPVIPTETPIIAPTIPPSPDYTPASPDYSPASDSESDPSEDLSSHHIPSLPAISPFLSLDDDTTDSDTLDTPPSPTHGMPFTEITASTQRSPIIPCRRLAVGHPVDHSSSDYFSSDDSARDSSSDPSSEASSDFHSNALSDSSSGHSLSDHSSPDLPSTSAEPSHKRRRSPTTSVPALSPVSEALSPVCVDLIPSPKRVRDSGYLADVEVDPREASSRDDAIVRISDEPHLEQDIDPEIQAEIDECFAYADALRDRGLDARVVVEAVDRDETETGVRGPVEVKVERVRHPAMPEDIPEPAQEGAVQVTYETLGDLVQRIVGVESAVTALTERVAELERDNRRLRGIVSVESQRVDRLQRDMSRMQRELRQIRRLRFYDRLRVGRLEAKMPNTRSGASMTHEEVEELVNRRVAQEMEAREAARTLEPLNENGDEQEGENGGNGGNGGNGNGGNGNRNGIMA</sequence>
<feature type="region of interest" description="Disordered" evidence="2">
    <location>
        <begin position="147"/>
        <end position="218"/>
    </location>
</feature>
<dbReference type="EMBL" id="BQNB010020481">
    <property type="protein sequence ID" value="GJT96440.1"/>
    <property type="molecule type" value="Genomic_DNA"/>
</dbReference>
<gene>
    <name evidence="3" type="ORF">Tco_1091958</name>
</gene>
<evidence type="ECO:0000256" key="2">
    <source>
        <dbReference type="SAM" id="MobiDB-lite"/>
    </source>
</evidence>
<feature type="compositionally biased region" description="Low complexity" evidence="2">
    <location>
        <begin position="31"/>
        <end position="52"/>
    </location>
</feature>
<comment type="caution">
    <text evidence="3">The sequence shown here is derived from an EMBL/GenBank/DDBJ whole genome shotgun (WGS) entry which is preliminary data.</text>
</comment>
<evidence type="ECO:0000256" key="1">
    <source>
        <dbReference type="SAM" id="Coils"/>
    </source>
</evidence>
<feature type="coiled-coil region" evidence="1">
    <location>
        <begin position="358"/>
        <end position="413"/>
    </location>
</feature>
<organism evidence="3 4">
    <name type="scientific">Tanacetum coccineum</name>
    <dbReference type="NCBI Taxonomy" id="301880"/>
    <lineage>
        <taxon>Eukaryota</taxon>
        <taxon>Viridiplantae</taxon>
        <taxon>Streptophyta</taxon>
        <taxon>Embryophyta</taxon>
        <taxon>Tracheophyta</taxon>
        <taxon>Spermatophyta</taxon>
        <taxon>Magnoliopsida</taxon>
        <taxon>eudicotyledons</taxon>
        <taxon>Gunneridae</taxon>
        <taxon>Pentapetalae</taxon>
        <taxon>asterids</taxon>
        <taxon>campanulids</taxon>
        <taxon>Asterales</taxon>
        <taxon>Asteraceae</taxon>
        <taxon>Asteroideae</taxon>
        <taxon>Anthemideae</taxon>
        <taxon>Anthemidinae</taxon>
        <taxon>Tanacetum</taxon>
    </lineage>
</organism>
<feature type="compositionally biased region" description="Low complexity" evidence="2">
    <location>
        <begin position="163"/>
        <end position="186"/>
    </location>
</feature>
<evidence type="ECO:0000313" key="4">
    <source>
        <dbReference type="Proteomes" id="UP001151760"/>
    </source>
</evidence>